<feature type="region of interest" description="Disordered" evidence="1">
    <location>
        <begin position="171"/>
        <end position="190"/>
    </location>
</feature>
<dbReference type="PANTHER" id="PTHR38133:SF1">
    <property type="entry name" value="SLR1429 PROTEIN"/>
    <property type="match status" value="1"/>
</dbReference>
<dbReference type="EMBL" id="VIGX01000004">
    <property type="protein sequence ID" value="TWS29221.1"/>
    <property type="molecule type" value="Genomic_DNA"/>
</dbReference>
<reference evidence="2 3" key="1">
    <citation type="submission" date="2019-06" db="EMBL/GenBank/DDBJ databases">
        <title>Tsukamurella conjunctivitidis sp. nov., Tsukamurella assacharolytica sp. nov. and Tsukamurella sputae sp. nov. isolated from patients with conjunctivitis, bacteraemia (lymphoma) and respiratory infection (sputum) in Hong Kong.</title>
        <authorList>
            <person name="Teng J.L.L."/>
            <person name="Lee H.H."/>
            <person name="Fong J.Y.H."/>
            <person name="Fok K.M.N."/>
            <person name="Lau S.K.P."/>
            <person name="Woo P.C.Y."/>
        </authorList>
    </citation>
    <scope>NUCLEOTIDE SEQUENCE [LARGE SCALE GENOMIC DNA]</scope>
    <source>
        <strain evidence="2 3">HKU72</strain>
    </source>
</reference>
<proteinExistence type="predicted"/>
<dbReference type="OrthoDB" id="188274at2"/>
<dbReference type="RefSeq" id="WP_146486946.1">
    <property type="nucleotide sequence ID" value="NZ_VIGX01000004.1"/>
</dbReference>
<dbReference type="PANTHER" id="PTHR38133">
    <property type="entry name" value="SLR1429 PROTEIN"/>
    <property type="match status" value="1"/>
</dbReference>
<gene>
    <name evidence="2" type="ORF">FK530_10490</name>
</gene>
<evidence type="ECO:0000313" key="3">
    <source>
        <dbReference type="Proteomes" id="UP000319375"/>
    </source>
</evidence>
<name>A0A5C5S4K0_9ACTN</name>
<evidence type="ECO:0000313" key="2">
    <source>
        <dbReference type="EMBL" id="TWS29221.1"/>
    </source>
</evidence>
<evidence type="ECO:0008006" key="4">
    <source>
        <dbReference type="Google" id="ProtNLM"/>
    </source>
</evidence>
<protein>
    <recommendedName>
        <fullName evidence="4">SWIM-type domain-containing protein</fullName>
    </recommendedName>
</protein>
<comment type="caution">
    <text evidence="2">The sequence shown here is derived from an EMBL/GenBank/DDBJ whole genome shotgun (WGS) entry which is preliminary data.</text>
</comment>
<accession>A0A5C5S4K0</accession>
<evidence type="ECO:0000256" key="1">
    <source>
        <dbReference type="SAM" id="MobiDB-lite"/>
    </source>
</evidence>
<dbReference type="Proteomes" id="UP000319375">
    <property type="component" value="Unassembled WGS sequence"/>
</dbReference>
<keyword evidence="3" id="KW-1185">Reference proteome</keyword>
<sequence>MARKARDTARTMGVTWFGRRLIQQREEVTERRKIQYARRLYQEHQVYSLAVVPASVTATVQGSQLDPFAVALSRVPGDAAAVVSLLVAQGAAAELLGVTRGELGRTLGELVLPETASDVIVDCACPDDSGACVHALALTYEFCAAADADPSLVLDFAGVPLAGLLARVGASEREGPPPAGTASGADGAREAWEADEWDAGAAAFYGEGYDLPPLPEPTPIDAMTLLDPALLRMALRRSGTRPADVAEATDELAELYDRLRDPR</sequence>
<organism evidence="2 3">
    <name type="scientific">Tsukamurella conjunctivitidis</name>
    <dbReference type="NCBI Taxonomy" id="2592068"/>
    <lineage>
        <taxon>Bacteria</taxon>
        <taxon>Bacillati</taxon>
        <taxon>Actinomycetota</taxon>
        <taxon>Actinomycetes</taxon>
        <taxon>Mycobacteriales</taxon>
        <taxon>Tsukamurellaceae</taxon>
        <taxon>Tsukamurella</taxon>
    </lineage>
</organism>
<dbReference type="AlphaFoldDB" id="A0A5C5S4K0"/>